<feature type="signal peptide" evidence="2">
    <location>
        <begin position="1"/>
        <end position="22"/>
    </location>
</feature>
<evidence type="ECO:0000313" key="6">
    <source>
        <dbReference type="Proteomes" id="UP000731519"/>
    </source>
</evidence>
<accession>A0A1Y2NYQ3</accession>
<dbReference type="Proteomes" id="UP000731519">
    <property type="component" value="Unassembled WGS sequence"/>
</dbReference>
<protein>
    <recommendedName>
        <fullName evidence="7">Secreted protein</fullName>
    </recommendedName>
</protein>
<dbReference type="Pfam" id="PF18986">
    <property type="entry name" value="DUF5719"/>
    <property type="match status" value="1"/>
</dbReference>
<keyword evidence="6" id="KW-1185">Reference proteome</keyword>
<proteinExistence type="predicted"/>
<reference evidence="3 6" key="1">
    <citation type="submission" date="2013-05" db="EMBL/GenBank/DDBJ databases">
        <title>Genome Sequence of Streptomyces fradiae.</title>
        <authorList>
            <person name="Kirby R."/>
        </authorList>
    </citation>
    <scope>NUCLEOTIDE SEQUENCE [LARGE SCALE GENOMIC DNA]</scope>
    <source>
        <strain evidence="3 6">ATCC 10745</strain>
    </source>
</reference>
<evidence type="ECO:0008006" key="7">
    <source>
        <dbReference type="Google" id="ProtNLM"/>
    </source>
</evidence>
<sequence>MNRSTLSLLAAATALAALTGVAAVTAPGADEPAAATGAAPVRLPVERSSLLCPAPSTSEVAETTYTSYTPATTGDAAEPGSKAPAGGEALPDRAELKPSAATGDTTATPPEKDDGGTDGDKTDEDKKDEDKTNEDKTNEDKTNEEKKDEEKADGEPAADKPVLTATAPGTPVAAEADGADAPALIGAASGKLAPGWTTQQTTLVPAGGARGLLGVACTPPDTDFWFPGTSTAENRRDYVHLTNPDDTAAVVDIELYGPEGALKSQLTDGIPVPARSSVPVLLSTLTADPATSDVTVHVTTRSGRVGAVVRSAVDQLGSDWLPASADPAPSLVLPGIPADATSVQLMAYAPGEEDAELKIQLAGSTGTITPAVQQTIRVKSGMTASADLKGLTSGEAGALLLTPAQASRATPVVAALRVVRGSGEKQEVAFIPATGPVGERATVADNRAKGSTLSLTAPGKAAEVRVTASPGTGGGTPATKTYTVKAGTTLAFTPPVPAGLKGGYALTVETLSGGPVHAARMLALPEDGIAMFTIQTLTDDRARVAVPNAEQDLAVLED</sequence>
<dbReference type="RefSeq" id="WP_031130193.1">
    <property type="nucleotide sequence ID" value="NZ_ASYR01000043.1"/>
</dbReference>
<keyword evidence="2" id="KW-0732">Signal</keyword>
<dbReference type="EMBL" id="ASYR01000043">
    <property type="protein sequence ID" value="KAF0646977.1"/>
    <property type="molecule type" value="Genomic_DNA"/>
</dbReference>
<dbReference type="GeneID" id="91403586"/>
<evidence type="ECO:0000313" key="3">
    <source>
        <dbReference type="EMBL" id="KAF0646977.1"/>
    </source>
</evidence>
<evidence type="ECO:0000313" key="4">
    <source>
        <dbReference type="EMBL" id="OSY52663.1"/>
    </source>
</evidence>
<evidence type="ECO:0000256" key="1">
    <source>
        <dbReference type="SAM" id="MobiDB-lite"/>
    </source>
</evidence>
<dbReference type="EMBL" id="MIFZ01000148">
    <property type="protein sequence ID" value="OSY52663.1"/>
    <property type="molecule type" value="Genomic_DNA"/>
</dbReference>
<feature type="chain" id="PRO_5039648032" description="Secreted protein" evidence="2">
    <location>
        <begin position="23"/>
        <end position="558"/>
    </location>
</feature>
<name>A0A1Y2NYQ3_STRFR</name>
<gene>
    <name evidence="4" type="ORF">BG846_01681</name>
    <name evidence="3" type="ORF">K701_26055</name>
</gene>
<evidence type="ECO:0000313" key="5">
    <source>
        <dbReference type="Proteomes" id="UP000194318"/>
    </source>
</evidence>
<reference evidence="4 5" key="2">
    <citation type="submission" date="2016-09" db="EMBL/GenBank/DDBJ databases">
        <title>Streptomyces fradiae DSM40063, a candidate organism with high potential of specific P450 cytochromes.</title>
        <authorList>
            <person name="Grumaz C."/>
            <person name="Vainshtein Y."/>
            <person name="Kirstahler P."/>
            <person name="Sohn K."/>
        </authorList>
    </citation>
    <scope>NUCLEOTIDE SEQUENCE [LARGE SCALE GENOMIC DNA]</scope>
    <source>
        <strain evidence="4 5">DSM 40063</strain>
    </source>
</reference>
<comment type="caution">
    <text evidence="4">The sequence shown here is derived from an EMBL/GenBank/DDBJ whole genome shotgun (WGS) entry which is preliminary data.</text>
</comment>
<dbReference type="AlphaFoldDB" id="A0A1Y2NYQ3"/>
<feature type="compositionally biased region" description="Low complexity" evidence="1">
    <location>
        <begin position="63"/>
        <end position="73"/>
    </location>
</feature>
<feature type="compositionally biased region" description="Basic and acidic residues" evidence="1">
    <location>
        <begin position="110"/>
        <end position="158"/>
    </location>
</feature>
<evidence type="ECO:0000256" key="2">
    <source>
        <dbReference type="SAM" id="SignalP"/>
    </source>
</evidence>
<dbReference type="Proteomes" id="UP000194318">
    <property type="component" value="Unassembled WGS sequence"/>
</dbReference>
<feature type="region of interest" description="Disordered" evidence="1">
    <location>
        <begin position="50"/>
        <end position="165"/>
    </location>
</feature>
<dbReference type="InterPro" id="IPR043777">
    <property type="entry name" value="DUF5719"/>
</dbReference>
<organism evidence="4 5">
    <name type="scientific">Streptomyces fradiae ATCC 10745 = DSM 40063</name>
    <dbReference type="NCBI Taxonomy" id="1319510"/>
    <lineage>
        <taxon>Bacteria</taxon>
        <taxon>Bacillati</taxon>
        <taxon>Actinomycetota</taxon>
        <taxon>Actinomycetes</taxon>
        <taxon>Kitasatosporales</taxon>
        <taxon>Streptomycetaceae</taxon>
        <taxon>Streptomyces</taxon>
    </lineage>
</organism>